<evidence type="ECO:0000313" key="1">
    <source>
        <dbReference type="EMBL" id="PJJ58946.1"/>
    </source>
</evidence>
<dbReference type="EMBL" id="PGFA01000001">
    <property type="protein sequence ID" value="PJJ58946.1"/>
    <property type="molecule type" value="Genomic_DNA"/>
</dbReference>
<dbReference type="AlphaFoldDB" id="A0A2M9BLW2"/>
<name>A0A2M9BLW2_9BACT</name>
<organism evidence="1 2">
    <name type="scientific">Hymenobacter chitinivorans DSM 11115</name>
    <dbReference type="NCBI Taxonomy" id="1121954"/>
    <lineage>
        <taxon>Bacteria</taxon>
        <taxon>Pseudomonadati</taxon>
        <taxon>Bacteroidota</taxon>
        <taxon>Cytophagia</taxon>
        <taxon>Cytophagales</taxon>
        <taxon>Hymenobacteraceae</taxon>
        <taxon>Hymenobacter</taxon>
    </lineage>
</organism>
<dbReference type="RefSeq" id="WP_100334690.1">
    <property type="nucleotide sequence ID" value="NZ_PGFA01000001.1"/>
</dbReference>
<protein>
    <submittedName>
        <fullName evidence="1">Uncharacterized protein</fullName>
    </submittedName>
</protein>
<dbReference type="OrthoDB" id="886524at2"/>
<proteinExistence type="predicted"/>
<dbReference type="Proteomes" id="UP000228535">
    <property type="component" value="Unassembled WGS sequence"/>
</dbReference>
<comment type="caution">
    <text evidence="1">The sequence shown here is derived from an EMBL/GenBank/DDBJ whole genome shotgun (WGS) entry which is preliminary data.</text>
</comment>
<gene>
    <name evidence="1" type="ORF">CLV45_0358</name>
</gene>
<evidence type="ECO:0000313" key="2">
    <source>
        <dbReference type="Proteomes" id="UP000228535"/>
    </source>
</evidence>
<sequence length="127" mass="13718">MCDEATAEIDFQIKTYTTQEAQSELTDTCAKWTATRKAAKLVKMNARIASQDILLATPGLDAATLQEATNERAALLVQRTGLSKTKSLASGVTRFFIGVDTELMAQQVAKLTTVKQGIAVHRDTLSA</sequence>
<reference evidence="1 2" key="1">
    <citation type="submission" date="2017-11" db="EMBL/GenBank/DDBJ databases">
        <title>Genomic Encyclopedia of Archaeal and Bacterial Type Strains, Phase II (KMG-II): From Individual Species to Whole Genera.</title>
        <authorList>
            <person name="Goeker M."/>
        </authorList>
    </citation>
    <scope>NUCLEOTIDE SEQUENCE [LARGE SCALE GENOMIC DNA]</scope>
    <source>
        <strain evidence="1 2">DSM 11115</strain>
    </source>
</reference>
<keyword evidence="2" id="KW-1185">Reference proteome</keyword>
<accession>A0A2M9BLW2</accession>